<feature type="domain" description="DDE-1" evidence="1">
    <location>
        <begin position="3"/>
        <end position="149"/>
    </location>
</feature>
<dbReference type="PANTHER" id="PTHR19303:SF74">
    <property type="entry name" value="POGO TRANSPOSABLE ELEMENT WITH KRAB DOMAIN"/>
    <property type="match status" value="1"/>
</dbReference>
<dbReference type="GO" id="GO:0005634">
    <property type="term" value="C:nucleus"/>
    <property type="evidence" value="ECO:0007669"/>
    <property type="project" value="TreeGrafter"/>
</dbReference>
<dbReference type="PANTHER" id="PTHR19303">
    <property type="entry name" value="TRANSPOSON"/>
    <property type="match status" value="1"/>
</dbReference>
<dbReference type="EMBL" id="VUJU01011486">
    <property type="protein sequence ID" value="KAF0710907.1"/>
    <property type="molecule type" value="Genomic_DNA"/>
</dbReference>
<dbReference type="Proteomes" id="UP000478052">
    <property type="component" value="Unassembled WGS sequence"/>
</dbReference>
<dbReference type="Pfam" id="PF03184">
    <property type="entry name" value="DDE_1"/>
    <property type="match status" value="1"/>
</dbReference>
<dbReference type="GO" id="GO:0003677">
    <property type="term" value="F:DNA binding"/>
    <property type="evidence" value="ECO:0007669"/>
    <property type="project" value="TreeGrafter"/>
</dbReference>
<name>A0A6G0VV88_APHCR</name>
<proteinExistence type="predicted"/>
<dbReference type="InterPro" id="IPR004875">
    <property type="entry name" value="DDE_SF_endonuclease_dom"/>
</dbReference>
<sequence>MVCGSASGVLLSPYIIYKAGKMWKPWTEGGPKGKPCCTEPCCSKGSRYNRTTHGWIDSITFKDWFETSFLPHAKCQPGRKVLIGDNLSSHIQPEIIFECELNDIDFVYLPKNSTHLTQPLDVGFFRPLKQAWRKELNDKLLDAMDNYNGGGSIAKDLQASFKATGIFPFNSLKVIDKLPNADNSNLINDT</sequence>
<dbReference type="Gene3D" id="3.30.420.10">
    <property type="entry name" value="Ribonuclease H-like superfamily/Ribonuclease H"/>
    <property type="match status" value="1"/>
</dbReference>
<dbReference type="AlphaFoldDB" id="A0A6G0VV88"/>
<comment type="caution">
    <text evidence="2">The sequence shown here is derived from an EMBL/GenBank/DDBJ whole genome shotgun (WGS) entry which is preliminary data.</text>
</comment>
<feature type="non-terminal residue" evidence="2">
    <location>
        <position position="190"/>
    </location>
</feature>
<evidence type="ECO:0000313" key="2">
    <source>
        <dbReference type="EMBL" id="KAF0710907.1"/>
    </source>
</evidence>
<dbReference type="OrthoDB" id="6625177at2759"/>
<dbReference type="InterPro" id="IPR050863">
    <property type="entry name" value="CenT-Element_Derived"/>
</dbReference>
<evidence type="ECO:0000313" key="3">
    <source>
        <dbReference type="Proteomes" id="UP000478052"/>
    </source>
</evidence>
<gene>
    <name evidence="2" type="ORF">FWK35_00034345</name>
</gene>
<keyword evidence="3" id="KW-1185">Reference proteome</keyword>
<dbReference type="InterPro" id="IPR036397">
    <property type="entry name" value="RNaseH_sf"/>
</dbReference>
<protein>
    <recommendedName>
        <fullName evidence="1">DDE-1 domain-containing protein</fullName>
    </recommendedName>
</protein>
<accession>A0A6G0VV88</accession>
<reference evidence="2 3" key="1">
    <citation type="submission" date="2019-08" db="EMBL/GenBank/DDBJ databases">
        <title>Whole genome of Aphis craccivora.</title>
        <authorList>
            <person name="Voronova N.V."/>
            <person name="Shulinski R.S."/>
            <person name="Bandarenka Y.V."/>
            <person name="Zhorov D.G."/>
            <person name="Warner D."/>
        </authorList>
    </citation>
    <scope>NUCLEOTIDE SEQUENCE [LARGE SCALE GENOMIC DNA]</scope>
    <source>
        <strain evidence="2">180601</strain>
        <tissue evidence="2">Whole Body</tissue>
    </source>
</reference>
<organism evidence="2 3">
    <name type="scientific">Aphis craccivora</name>
    <name type="common">Cowpea aphid</name>
    <dbReference type="NCBI Taxonomy" id="307492"/>
    <lineage>
        <taxon>Eukaryota</taxon>
        <taxon>Metazoa</taxon>
        <taxon>Ecdysozoa</taxon>
        <taxon>Arthropoda</taxon>
        <taxon>Hexapoda</taxon>
        <taxon>Insecta</taxon>
        <taxon>Pterygota</taxon>
        <taxon>Neoptera</taxon>
        <taxon>Paraneoptera</taxon>
        <taxon>Hemiptera</taxon>
        <taxon>Sternorrhyncha</taxon>
        <taxon>Aphidomorpha</taxon>
        <taxon>Aphidoidea</taxon>
        <taxon>Aphididae</taxon>
        <taxon>Aphidini</taxon>
        <taxon>Aphis</taxon>
        <taxon>Aphis</taxon>
    </lineage>
</organism>
<evidence type="ECO:0000259" key="1">
    <source>
        <dbReference type="Pfam" id="PF03184"/>
    </source>
</evidence>